<protein>
    <submittedName>
        <fullName evidence="3">Response regulator</fullName>
    </submittedName>
</protein>
<dbReference type="InterPro" id="IPR001789">
    <property type="entry name" value="Sig_transdc_resp-reg_receiver"/>
</dbReference>
<dbReference type="CDD" id="cd00156">
    <property type="entry name" value="REC"/>
    <property type="match status" value="1"/>
</dbReference>
<name>A0ABP6UPB6_9FLAO</name>
<accession>A0ABP6UPB6</accession>
<dbReference type="PANTHER" id="PTHR43228">
    <property type="entry name" value="TWO-COMPONENT RESPONSE REGULATOR"/>
    <property type="match status" value="1"/>
</dbReference>
<dbReference type="Proteomes" id="UP001500459">
    <property type="component" value="Unassembled WGS sequence"/>
</dbReference>
<dbReference type="EMBL" id="BAABCW010000011">
    <property type="protein sequence ID" value="GAA3512315.1"/>
    <property type="molecule type" value="Genomic_DNA"/>
</dbReference>
<dbReference type="InterPro" id="IPR052048">
    <property type="entry name" value="ST_Response_Regulator"/>
</dbReference>
<proteinExistence type="predicted"/>
<evidence type="ECO:0000256" key="1">
    <source>
        <dbReference type="PROSITE-ProRule" id="PRU00169"/>
    </source>
</evidence>
<sequence length="136" mass="15498">MEIKLNKILLIDDSEATNFFNTMIVKKTNCVDEVLIARDGKEALDIIVSGNIPDILFLDVNMPVMNGWDFLENLKKYDIGSKKPIIVLMIGAEITIDEKRKAVEVFGVHEFSEKMLTVNKVLNIVDKHFNEEIVFV</sequence>
<dbReference type="RefSeq" id="WP_344928375.1">
    <property type="nucleotide sequence ID" value="NZ_BAABCW010000011.1"/>
</dbReference>
<dbReference type="Gene3D" id="3.40.50.2300">
    <property type="match status" value="1"/>
</dbReference>
<feature type="domain" description="Response regulatory" evidence="2">
    <location>
        <begin position="7"/>
        <end position="129"/>
    </location>
</feature>
<dbReference type="PROSITE" id="PS50110">
    <property type="entry name" value="RESPONSE_REGULATORY"/>
    <property type="match status" value="1"/>
</dbReference>
<dbReference type="PANTHER" id="PTHR43228:SF1">
    <property type="entry name" value="TWO-COMPONENT RESPONSE REGULATOR ARR22"/>
    <property type="match status" value="1"/>
</dbReference>
<dbReference type="SUPFAM" id="SSF52172">
    <property type="entry name" value="CheY-like"/>
    <property type="match status" value="1"/>
</dbReference>
<dbReference type="Pfam" id="PF00072">
    <property type="entry name" value="Response_reg"/>
    <property type="match status" value="1"/>
</dbReference>
<comment type="caution">
    <text evidence="3">The sequence shown here is derived from an EMBL/GenBank/DDBJ whole genome shotgun (WGS) entry which is preliminary data.</text>
</comment>
<evidence type="ECO:0000313" key="3">
    <source>
        <dbReference type="EMBL" id="GAA3512315.1"/>
    </source>
</evidence>
<organism evidence="3 4">
    <name type="scientific">Aquimarina addita</name>
    <dbReference type="NCBI Taxonomy" id="870485"/>
    <lineage>
        <taxon>Bacteria</taxon>
        <taxon>Pseudomonadati</taxon>
        <taxon>Bacteroidota</taxon>
        <taxon>Flavobacteriia</taxon>
        <taxon>Flavobacteriales</taxon>
        <taxon>Flavobacteriaceae</taxon>
        <taxon>Aquimarina</taxon>
    </lineage>
</organism>
<dbReference type="InterPro" id="IPR011006">
    <property type="entry name" value="CheY-like_superfamily"/>
</dbReference>
<evidence type="ECO:0000259" key="2">
    <source>
        <dbReference type="PROSITE" id="PS50110"/>
    </source>
</evidence>
<reference evidence="4" key="1">
    <citation type="journal article" date="2019" name="Int. J. Syst. Evol. Microbiol.">
        <title>The Global Catalogue of Microorganisms (GCM) 10K type strain sequencing project: providing services to taxonomists for standard genome sequencing and annotation.</title>
        <authorList>
            <consortium name="The Broad Institute Genomics Platform"/>
            <consortium name="The Broad Institute Genome Sequencing Center for Infectious Disease"/>
            <person name="Wu L."/>
            <person name="Ma J."/>
        </authorList>
    </citation>
    <scope>NUCLEOTIDE SEQUENCE [LARGE SCALE GENOMIC DNA]</scope>
    <source>
        <strain evidence="4">JCM 17106</strain>
    </source>
</reference>
<dbReference type="SMART" id="SM00448">
    <property type="entry name" value="REC"/>
    <property type="match status" value="1"/>
</dbReference>
<evidence type="ECO:0000313" key="4">
    <source>
        <dbReference type="Proteomes" id="UP001500459"/>
    </source>
</evidence>
<keyword evidence="1" id="KW-0597">Phosphoprotein</keyword>
<feature type="modified residue" description="4-aspartylphosphate" evidence="1">
    <location>
        <position position="59"/>
    </location>
</feature>
<gene>
    <name evidence="3" type="ORF">GCM10022393_27580</name>
</gene>
<keyword evidence="4" id="KW-1185">Reference proteome</keyword>